<reference evidence="4" key="1">
    <citation type="journal article" date="2014" name="Front. Microbiol.">
        <title>High frequency of phylogenetically diverse reductive dehalogenase-homologous genes in deep subseafloor sedimentary metagenomes.</title>
        <authorList>
            <person name="Kawai M."/>
            <person name="Futagami T."/>
            <person name="Toyoda A."/>
            <person name="Takaki Y."/>
            <person name="Nishi S."/>
            <person name="Hori S."/>
            <person name="Arai W."/>
            <person name="Tsubouchi T."/>
            <person name="Morono Y."/>
            <person name="Uchiyama I."/>
            <person name="Ito T."/>
            <person name="Fujiyama A."/>
            <person name="Inagaki F."/>
            <person name="Takami H."/>
        </authorList>
    </citation>
    <scope>NUCLEOTIDE SEQUENCE</scope>
    <source>
        <strain evidence="4">Expedition CK06-06</strain>
    </source>
</reference>
<dbReference type="GO" id="GO:0004065">
    <property type="term" value="F:arylsulfatase activity"/>
    <property type="evidence" value="ECO:0007669"/>
    <property type="project" value="TreeGrafter"/>
</dbReference>
<protein>
    <recommendedName>
        <fullName evidence="3">N-sulphoglucosamine sulphohydrolase C-terminal domain-containing protein</fullName>
    </recommendedName>
</protein>
<dbReference type="SUPFAM" id="SSF53649">
    <property type="entry name" value="Alkaline phosphatase-like"/>
    <property type="match status" value="1"/>
</dbReference>
<sequence length="253" mass="28757">DICDHAIEIGTVSPENRISVWFAPLWIDPVGAVRGKKSTVYEGGHRVPCFIHWPAGGLKEGKDFDGLTAHLDLLPTLLDLCEIQLPQNHDPDGFSFAANIRDKKIPAHRHHYIAQLHGGAGFNHPEEPWDTSCVCKGPWRLINGTELYDLRTDHSQQNNIAEDHPEVITELRDLYEAFWKSVLPRMEPVAIDVGNPLENPTTLCSQDWYLPFGNPPWNFNSINRRTPITGPWHVRVQQDGEYRITLRQLPKEA</sequence>
<feature type="domain" description="N-sulphoglucosamine sulphohydrolase C-terminal" evidence="3">
    <location>
        <begin position="37"/>
        <end position="170"/>
    </location>
</feature>
<proteinExistence type="inferred from homology"/>
<dbReference type="InterPro" id="IPR050738">
    <property type="entry name" value="Sulfatase"/>
</dbReference>
<evidence type="ECO:0000259" key="3">
    <source>
        <dbReference type="Pfam" id="PF16347"/>
    </source>
</evidence>
<keyword evidence="2" id="KW-0378">Hydrolase</keyword>
<evidence type="ECO:0000313" key="4">
    <source>
        <dbReference type="EMBL" id="GAI40441.1"/>
    </source>
</evidence>
<comment type="caution">
    <text evidence="4">The sequence shown here is derived from an EMBL/GenBank/DDBJ whole genome shotgun (WGS) entry which is preliminary data.</text>
</comment>
<feature type="non-terminal residue" evidence="4">
    <location>
        <position position="1"/>
    </location>
</feature>
<gene>
    <name evidence="4" type="ORF">S06H3_50097</name>
</gene>
<dbReference type="AlphaFoldDB" id="X1PD85"/>
<organism evidence="4">
    <name type="scientific">marine sediment metagenome</name>
    <dbReference type="NCBI Taxonomy" id="412755"/>
    <lineage>
        <taxon>unclassified sequences</taxon>
        <taxon>metagenomes</taxon>
        <taxon>ecological metagenomes</taxon>
    </lineage>
</organism>
<name>X1PD85_9ZZZZ</name>
<dbReference type="PANTHER" id="PTHR42693:SF53">
    <property type="entry name" value="ENDO-4-O-SULFATASE"/>
    <property type="match status" value="1"/>
</dbReference>
<dbReference type="Gene3D" id="3.40.720.10">
    <property type="entry name" value="Alkaline Phosphatase, subunit A"/>
    <property type="match status" value="1"/>
</dbReference>
<dbReference type="Gene3D" id="3.30.1120.10">
    <property type="match status" value="1"/>
</dbReference>
<dbReference type="Pfam" id="PF16347">
    <property type="entry name" value="SGSH_C"/>
    <property type="match status" value="1"/>
</dbReference>
<evidence type="ECO:0000256" key="1">
    <source>
        <dbReference type="ARBA" id="ARBA00008779"/>
    </source>
</evidence>
<dbReference type="InterPro" id="IPR017850">
    <property type="entry name" value="Alkaline_phosphatase_core_sf"/>
</dbReference>
<evidence type="ECO:0000256" key="2">
    <source>
        <dbReference type="ARBA" id="ARBA00022801"/>
    </source>
</evidence>
<feature type="non-terminal residue" evidence="4">
    <location>
        <position position="253"/>
    </location>
</feature>
<dbReference type="InterPro" id="IPR032506">
    <property type="entry name" value="SGSH_C"/>
</dbReference>
<comment type="similarity">
    <text evidence="1">Belongs to the sulfatase family.</text>
</comment>
<dbReference type="EMBL" id="BARV01031683">
    <property type="protein sequence ID" value="GAI40441.1"/>
    <property type="molecule type" value="Genomic_DNA"/>
</dbReference>
<accession>X1PD85</accession>
<dbReference type="PANTHER" id="PTHR42693">
    <property type="entry name" value="ARYLSULFATASE FAMILY MEMBER"/>
    <property type="match status" value="1"/>
</dbReference>